<keyword evidence="3" id="KW-1185">Reference proteome</keyword>
<feature type="compositionally biased region" description="Polar residues" evidence="1">
    <location>
        <begin position="126"/>
        <end position="142"/>
    </location>
</feature>
<organism evidence="2 3">
    <name type="scientific">Suillus subaureus</name>
    <dbReference type="NCBI Taxonomy" id="48587"/>
    <lineage>
        <taxon>Eukaryota</taxon>
        <taxon>Fungi</taxon>
        <taxon>Dikarya</taxon>
        <taxon>Basidiomycota</taxon>
        <taxon>Agaricomycotina</taxon>
        <taxon>Agaricomycetes</taxon>
        <taxon>Agaricomycetidae</taxon>
        <taxon>Boletales</taxon>
        <taxon>Suillineae</taxon>
        <taxon>Suillaceae</taxon>
        <taxon>Suillus</taxon>
    </lineage>
</organism>
<dbReference type="Proteomes" id="UP000807769">
    <property type="component" value="Unassembled WGS sequence"/>
</dbReference>
<dbReference type="AlphaFoldDB" id="A0A9P7EAX6"/>
<accession>A0A9P7EAX6</accession>
<reference evidence="2" key="1">
    <citation type="journal article" date="2020" name="New Phytol.">
        <title>Comparative genomics reveals dynamic genome evolution in host specialist ectomycorrhizal fungi.</title>
        <authorList>
            <person name="Lofgren L.A."/>
            <person name="Nguyen N.H."/>
            <person name="Vilgalys R."/>
            <person name="Ruytinx J."/>
            <person name="Liao H.L."/>
            <person name="Branco S."/>
            <person name="Kuo A."/>
            <person name="LaButti K."/>
            <person name="Lipzen A."/>
            <person name="Andreopoulos W."/>
            <person name="Pangilinan J."/>
            <person name="Riley R."/>
            <person name="Hundley H."/>
            <person name="Na H."/>
            <person name="Barry K."/>
            <person name="Grigoriev I.V."/>
            <person name="Stajich J.E."/>
            <person name="Kennedy P.G."/>
        </authorList>
    </citation>
    <scope>NUCLEOTIDE SEQUENCE</scope>
    <source>
        <strain evidence="2">MN1</strain>
    </source>
</reference>
<name>A0A9P7EAX6_9AGAM</name>
<feature type="compositionally biased region" description="Polar residues" evidence="1">
    <location>
        <begin position="73"/>
        <end position="102"/>
    </location>
</feature>
<dbReference type="OrthoDB" id="3363386at2759"/>
<feature type="region of interest" description="Disordered" evidence="1">
    <location>
        <begin position="73"/>
        <end position="200"/>
    </location>
</feature>
<feature type="compositionally biased region" description="Low complexity" evidence="1">
    <location>
        <begin position="23"/>
        <end position="39"/>
    </location>
</feature>
<comment type="caution">
    <text evidence="2">The sequence shown here is derived from an EMBL/GenBank/DDBJ whole genome shotgun (WGS) entry which is preliminary data.</text>
</comment>
<feature type="compositionally biased region" description="Low complexity" evidence="1">
    <location>
        <begin position="143"/>
        <end position="161"/>
    </location>
</feature>
<dbReference type="GeneID" id="64636681"/>
<proteinExistence type="predicted"/>
<feature type="region of interest" description="Disordered" evidence="1">
    <location>
        <begin position="1"/>
        <end position="39"/>
    </location>
</feature>
<evidence type="ECO:0000313" key="2">
    <source>
        <dbReference type="EMBL" id="KAG1816138.1"/>
    </source>
</evidence>
<dbReference type="EMBL" id="JABBWG010000017">
    <property type="protein sequence ID" value="KAG1816138.1"/>
    <property type="molecule type" value="Genomic_DNA"/>
</dbReference>
<sequence length="347" mass="37696">MAAVLRSPATQSPVLAAQHLPPSSTSRASNSSCSHAHSASIPMRRIRFAPLPEPTAQVDDLEQNAIMDTHSRTLSPLSSNTINVQHSAPSNPKPKSSLSRQFNLFKRSSTDPTPHPPQPHDFSAPLSRSASIPSNDSQSRCLSTAPSPSSSQTRPSNSFTSNGDHHAMPKNHFPSPPTPPPLQHAQKSLQMVGTCSTDESTVQNANHSQTSLQMRTMNPSLWNGGTAAWAVSAAAAIQSIPSSPKAPLPCFPTVTPRTSSVGAMMMLRGKRKMTWVHLIQQEAMVMTGVAWHGFANDDKRENGSRGAIRASAERWSSKSKCREVKRNRPITSEYPLELLTYIMRFTI</sequence>
<feature type="compositionally biased region" description="Polar residues" evidence="1">
    <location>
        <begin position="185"/>
        <end position="200"/>
    </location>
</feature>
<dbReference type="RefSeq" id="XP_041192944.1">
    <property type="nucleotide sequence ID" value="XM_041342665.1"/>
</dbReference>
<evidence type="ECO:0000256" key="1">
    <source>
        <dbReference type="SAM" id="MobiDB-lite"/>
    </source>
</evidence>
<protein>
    <submittedName>
        <fullName evidence="2">Uncharacterized protein</fullName>
    </submittedName>
</protein>
<evidence type="ECO:0000313" key="3">
    <source>
        <dbReference type="Proteomes" id="UP000807769"/>
    </source>
</evidence>
<gene>
    <name evidence="2" type="ORF">BJ212DRAFT_213029</name>
</gene>